<proteinExistence type="predicted"/>
<dbReference type="EMBL" id="LDJL01000016">
    <property type="protein sequence ID" value="KRG68207.1"/>
    <property type="molecule type" value="Genomic_DNA"/>
</dbReference>
<dbReference type="RefSeq" id="WP_057660237.1">
    <property type="nucleotide sequence ID" value="NZ_LDJL01000016.1"/>
</dbReference>
<accession>A0A0R0CER2</accession>
<comment type="caution">
    <text evidence="2">The sequence shown here is derived from an EMBL/GenBank/DDBJ whole genome shotgun (WGS) entry which is preliminary data.</text>
</comment>
<feature type="transmembrane region" description="Helical" evidence="1">
    <location>
        <begin position="158"/>
        <end position="176"/>
    </location>
</feature>
<keyword evidence="1" id="KW-1133">Transmembrane helix</keyword>
<keyword evidence="3" id="KW-1185">Reference proteome</keyword>
<feature type="transmembrane region" description="Helical" evidence="1">
    <location>
        <begin position="120"/>
        <end position="146"/>
    </location>
</feature>
<keyword evidence="1" id="KW-0812">Transmembrane</keyword>
<feature type="transmembrane region" description="Helical" evidence="1">
    <location>
        <begin position="43"/>
        <end position="68"/>
    </location>
</feature>
<organism evidence="2 3">
    <name type="scientific">Pseudoxanthomonas dokdonensis</name>
    <dbReference type="NCBI Taxonomy" id="344882"/>
    <lineage>
        <taxon>Bacteria</taxon>
        <taxon>Pseudomonadati</taxon>
        <taxon>Pseudomonadota</taxon>
        <taxon>Gammaproteobacteria</taxon>
        <taxon>Lysobacterales</taxon>
        <taxon>Lysobacteraceae</taxon>
        <taxon>Pseudoxanthomonas</taxon>
    </lineage>
</organism>
<evidence type="ECO:0000313" key="2">
    <source>
        <dbReference type="EMBL" id="KRG68207.1"/>
    </source>
</evidence>
<dbReference type="STRING" id="344882.ABB29_14280"/>
<keyword evidence="1" id="KW-0472">Membrane</keyword>
<gene>
    <name evidence="2" type="ORF">ABB29_14280</name>
</gene>
<dbReference type="Proteomes" id="UP000052052">
    <property type="component" value="Unassembled WGS sequence"/>
</dbReference>
<feature type="transmembrane region" description="Helical" evidence="1">
    <location>
        <begin position="74"/>
        <end position="99"/>
    </location>
</feature>
<protein>
    <recommendedName>
        <fullName evidence="4">Serine/threonine protein kinase</fullName>
    </recommendedName>
</protein>
<evidence type="ECO:0008006" key="4">
    <source>
        <dbReference type="Google" id="ProtNLM"/>
    </source>
</evidence>
<reference evidence="2 3" key="1">
    <citation type="submission" date="2015-05" db="EMBL/GenBank/DDBJ databases">
        <title>Genome sequencing and analysis of members of genus Stenotrophomonas.</title>
        <authorList>
            <person name="Patil P.P."/>
            <person name="Midha S."/>
            <person name="Patil P.B."/>
        </authorList>
    </citation>
    <scope>NUCLEOTIDE SEQUENCE [LARGE SCALE GENOMIC DNA]</scope>
    <source>
        <strain evidence="2 3">DSM 21858</strain>
    </source>
</reference>
<name>A0A0R0CER2_9GAMM</name>
<evidence type="ECO:0000256" key="1">
    <source>
        <dbReference type="SAM" id="Phobius"/>
    </source>
</evidence>
<dbReference type="PATRIC" id="fig|344882.3.peg.1242"/>
<sequence length="217" mass="23829">MELDDFKASWQTLGQQLQQQNAINLELLRETKLHRARSSLRPLFWGQCLQILLGIGMLVLGVSCWSAHADVPHLLVAGIILHIYGILAIALGGMTMALGRVDPSLPVLLLQKKLAQLSRMYAIGGMWLGASWCLLWIPFFMALAALVGVDIYAHRPGVVGWAVAIGIPALLLTWAIQRRAQMARQRGPGQTPDIPLAGASIIRANQALDELARFERD</sequence>
<dbReference type="AlphaFoldDB" id="A0A0R0CER2"/>
<evidence type="ECO:0000313" key="3">
    <source>
        <dbReference type="Proteomes" id="UP000052052"/>
    </source>
</evidence>
<dbReference type="OrthoDB" id="5954304at2"/>